<accession>A0A9D2QBQ0</accession>
<dbReference type="EC" id="1.5.1.3" evidence="3"/>
<comment type="caution">
    <text evidence="8">The sequence shown here is derived from an EMBL/GenBank/DDBJ whole genome shotgun (WGS) entry which is preliminary data.</text>
</comment>
<evidence type="ECO:0000256" key="3">
    <source>
        <dbReference type="ARBA" id="ARBA00012856"/>
    </source>
</evidence>
<keyword evidence="6" id="KW-0560">Oxidoreductase</keyword>
<dbReference type="InterPro" id="IPR024072">
    <property type="entry name" value="DHFR-like_dom_sf"/>
</dbReference>
<reference evidence="8" key="2">
    <citation type="submission" date="2021-04" db="EMBL/GenBank/DDBJ databases">
        <authorList>
            <person name="Gilroy R."/>
        </authorList>
    </citation>
    <scope>NUCLEOTIDE SEQUENCE</scope>
    <source>
        <strain evidence="8">ChiHjej13B12-4958</strain>
    </source>
</reference>
<dbReference type="CDD" id="cd00209">
    <property type="entry name" value="DHFR"/>
    <property type="match status" value="1"/>
</dbReference>
<dbReference type="GO" id="GO:0005829">
    <property type="term" value="C:cytosol"/>
    <property type="evidence" value="ECO:0007669"/>
    <property type="project" value="TreeGrafter"/>
</dbReference>
<keyword evidence="4" id="KW-0554">One-carbon metabolism</keyword>
<dbReference type="GO" id="GO:0004146">
    <property type="term" value="F:dihydrofolate reductase activity"/>
    <property type="evidence" value="ECO:0007669"/>
    <property type="project" value="UniProtKB-EC"/>
</dbReference>
<evidence type="ECO:0000313" key="8">
    <source>
        <dbReference type="EMBL" id="HJC84594.1"/>
    </source>
</evidence>
<comment type="pathway">
    <text evidence="1">Cofactor biosynthesis; tetrahydrofolate biosynthesis; 5,6,7,8-tetrahydrofolate from 7,8-dihydrofolate: step 1/1.</text>
</comment>
<organism evidence="8 9">
    <name type="scientific">Candidatus Corynebacterium faecigallinarum</name>
    <dbReference type="NCBI Taxonomy" id="2838528"/>
    <lineage>
        <taxon>Bacteria</taxon>
        <taxon>Bacillati</taxon>
        <taxon>Actinomycetota</taxon>
        <taxon>Actinomycetes</taxon>
        <taxon>Mycobacteriales</taxon>
        <taxon>Corynebacteriaceae</taxon>
        <taxon>Corynebacterium</taxon>
    </lineage>
</organism>
<dbReference type="Gene3D" id="3.40.430.10">
    <property type="entry name" value="Dihydrofolate Reductase, subunit A"/>
    <property type="match status" value="1"/>
</dbReference>
<dbReference type="AlphaFoldDB" id="A0A9D2QBQ0"/>
<protein>
    <recommendedName>
        <fullName evidence="3">dihydrofolate reductase</fullName>
        <ecNumber evidence="3">1.5.1.3</ecNumber>
    </recommendedName>
</protein>
<dbReference type="GO" id="GO:0050661">
    <property type="term" value="F:NADP binding"/>
    <property type="evidence" value="ECO:0007669"/>
    <property type="project" value="InterPro"/>
</dbReference>
<dbReference type="PANTHER" id="PTHR48069:SF3">
    <property type="entry name" value="DIHYDROFOLATE REDUCTASE"/>
    <property type="match status" value="1"/>
</dbReference>
<evidence type="ECO:0000256" key="4">
    <source>
        <dbReference type="ARBA" id="ARBA00022563"/>
    </source>
</evidence>
<evidence type="ECO:0000256" key="2">
    <source>
        <dbReference type="ARBA" id="ARBA00009539"/>
    </source>
</evidence>
<proteinExistence type="inferred from homology"/>
<keyword evidence="5" id="KW-0521">NADP</keyword>
<evidence type="ECO:0000256" key="1">
    <source>
        <dbReference type="ARBA" id="ARBA00004903"/>
    </source>
</evidence>
<name>A0A9D2QBQ0_9CORY</name>
<dbReference type="GO" id="GO:0006730">
    <property type="term" value="P:one-carbon metabolic process"/>
    <property type="evidence" value="ECO:0007669"/>
    <property type="project" value="UniProtKB-KW"/>
</dbReference>
<dbReference type="PANTHER" id="PTHR48069">
    <property type="entry name" value="DIHYDROFOLATE REDUCTASE"/>
    <property type="match status" value="1"/>
</dbReference>
<evidence type="ECO:0000259" key="7">
    <source>
        <dbReference type="PROSITE" id="PS51330"/>
    </source>
</evidence>
<evidence type="ECO:0000313" key="9">
    <source>
        <dbReference type="Proteomes" id="UP000823858"/>
    </source>
</evidence>
<dbReference type="GO" id="GO:0046654">
    <property type="term" value="P:tetrahydrofolate biosynthetic process"/>
    <property type="evidence" value="ECO:0007669"/>
    <property type="project" value="InterPro"/>
</dbReference>
<gene>
    <name evidence="8" type="ORF">H9751_03420</name>
</gene>
<dbReference type="PROSITE" id="PS51330">
    <property type="entry name" value="DHFR_2"/>
    <property type="match status" value="1"/>
</dbReference>
<dbReference type="PRINTS" id="PR00070">
    <property type="entry name" value="DHFR"/>
</dbReference>
<dbReference type="GO" id="GO:0046655">
    <property type="term" value="P:folic acid metabolic process"/>
    <property type="evidence" value="ECO:0007669"/>
    <property type="project" value="TreeGrafter"/>
</dbReference>
<dbReference type="InterPro" id="IPR001796">
    <property type="entry name" value="DHFR_dom"/>
</dbReference>
<comment type="similarity">
    <text evidence="2">Belongs to the dihydrofolate reductase family.</text>
</comment>
<dbReference type="Pfam" id="PF00186">
    <property type="entry name" value="DHFR_1"/>
    <property type="match status" value="1"/>
</dbReference>
<dbReference type="Proteomes" id="UP000823858">
    <property type="component" value="Unassembled WGS sequence"/>
</dbReference>
<dbReference type="SUPFAM" id="SSF53597">
    <property type="entry name" value="Dihydrofolate reductase-like"/>
    <property type="match status" value="1"/>
</dbReference>
<feature type="domain" description="DHFR" evidence="7">
    <location>
        <begin position="29"/>
        <end position="205"/>
    </location>
</feature>
<evidence type="ECO:0000256" key="5">
    <source>
        <dbReference type="ARBA" id="ARBA00022857"/>
    </source>
</evidence>
<reference evidence="8" key="1">
    <citation type="journal article" date="2021" name="PeerJ">
        <title>Extensive microbial diversity within the chicken gut microbiome revealed by metagenomics and culture.</title>
        <authorList>
            <person name="Gilroy R."/>
            <person name="Ravi A."/>
            <person name="Getino M."/>
            <person name="Pursley I."/>
            <person name="Horton D.L."/>
            <person name="Alikhan N.F."/>
            <person name="Baker D."/>
            <person name="Gharbi K."/>
            <person name="Hall N."/>
            <person name="Watson M."/>
            <person name="Adriaenssens E.M."/>
            <person name="Foster-Nyarko E."/>
            <person name="Jarju S."/>
            <person name="Secka A."/>
            <person name="Antonio M."/>
            <person name="Oren A."/>
            <person name="Chaudhuri R.R."/>
            <person name="La Ragione R."/>
            <person name="Hildebrand F."/>
            <person name="Pallen M.J."/>
        </authorList>
    </citation>
    <scope>NUCLEOTIDE SEQUENCE</scope>
    <source>
        <strain evidence="8">ChiHjej13B12-4958</strain>
    </source>
</reference>
<sequence>MGAAENGAAFTEQPTITRADLPGFPEGIEIGMIWAQTVDGIIGDGTDMPWHLPEDLKHFQESTVGTPVVMGRVSWEALHPKYRPLPGRDNHVITRDGSYDAPGGTVHTSLPDAILAAGRSAVASGAPTVWILGGGHVYRQCVPVSDRVVVTDIACGAPERFQVTAPDMRADPDFTAEDGPWLDSARGTALTGEDPLHYRICEFHRNSAPH</sequence>
<dbReference type="GO" id="GO:0046452">
    <property type="term" value="P:dihydrofolate metabolic process"/>
    <property type="evidence" value="ECO:0007669"/>
    <property type="project" value="TreeGrafter"/>
</dbReference>
<dbReference type="EMBL" id="DWVP01000005">
    <property type="protein sequence ID" value="HJC84594.1"/>
    <property type="molecule type" value="Genomic_DNA"/>
</dbReference>
<dbReference type="InterPro" id="IPR012259">
    <property type="entry name" value="DHFR"/>
</dbReference>
<evidence type="ECO:0000256" key="6">
    <source>
        <dbReference type="ARBA" id="ARBA00023002"/>
    </source>
</evidence>